<dbReference type="PANTHER" id="PTHR47354:SF1">
    <property type="entry name" value="CARNITINE MONOOXYGENASE REDUCTASE SUBUNIT"/>
    <property type="match status" value="1"/>
</dbReference>
<name>A0ABR7LU21_9ACTN</name>
<protein>
    <submittedName>
        <fullName evidence="10">Oxidoreductase</fullName>
    </submittedName>
</protein>
<dbReference type="InterPro" id="IPR001433">
    <property type="entry name" value="OxRdtase_FAD/NAD-bd"/>
</dbReference>
<dbReference type="InterPro" id="IPR017938">
    <property type="entry name" value="Riboflavin_synthase-like_b-brl"/>
</dbReference>
<dbReference type="Gene3D" id="2.40.30.10">
    <property type="entry name" value="Translation factors"/>
    <property type="match status" value="1"/>
</dbReference>
<keyword evidence="4" id="KW-0479">Metal-binding</keyword>
<dbReference type="InterPro" id="IPR050415">
    <property type="entry name" value="MRET"/>
</dbReference>
<evidence type="ECO:0000259" key="9">
    <source>
        <dbReference type="PROSITE" id="PS51384"/>
    </source>
</evidence>
<accession>A0ABR7LU21</accession>
<keyword evidence="11" id="KW-1185">Reference proteome</keyword>
<keyword evidence="7" id="KW-0411">Iron-sulfur</keyword>
<organism evidence="10 11">
    <name type="scientific">Actinomadura alba</name>
    <dbReference type="NCBI Taxonomy" id="406431"/>
    <lineage>
        <taxon>Bacteria</taxon>
        <taxon>Bacillati</taxon>
        <taxon>Actinomycetota</taxon>
        <taxon>Actinomycetes</taxon>
        <taxon>Streptosporangiales</taxon>
        <taxon>Thermomonosporaceae</taxon>
        <taxon>Actinomadura</taxon>
    </lineage>
</organism>
<dbReference type="InterPro" id="IPR001041">
    <property type="entry name" value="2Fe-2S_ferredoxin-type"/>
</dbReference>
<dbReference type="InterPro" id="IPR039261">
    <property type="entry name" value="FNR_nucleotide-bd"/>
</dbReference>
<dbReference type="EMBL" id="JABVEC010000018">
    <property type="protein sequence ID" value="MBC6468306.1"/>
    <property type="molecule type" value="Genomic_DNA"/>
</dbReference>
<feature type="domain" description="FAD-binding FR-type" evidence="9">
    <location>
        <begin position="14"/>
        <end position="118"/>
    </location>
</feature>
<dbReference type="InterPro" id="IPR006058">
    <property type="entry name" value="2Fe2S_fd_BS"/>
</dbReference>
<dbReference type="InterPro" id="IPR012675">
    <property type="entry name" value="Beta-grasp_dom_sf"/>
</dbReference>
<evidence type="ECO:0000256" key="5">
    <source>
        <dbReference type="ARBA" id="ARBA00023002"/>
    </source>
</evidence>
<dbReference type="SUPFAM" id="SSF63380">
    <property type="entry name" value="Riboflavin synthase domain-like"/>
    <property type="match status" value="1"/>
</dbReference>
<dbReference type="PROSITE" id="PS00197">
    <property type="entry name" value="2FE2S_FER_1"/>
    <property type="match status" value="1"/>
</dbReference>
<keyword evidence="3" id="KW-0001">2Fe-2S</keyword>
<dbReference type="InterPro" id="IPR036010">
    <property type="entry name" value="2Fe-2S_ferredoxin-like_sf"/>
</dbReference>
<evidence type="ECO:0000256" key="4">
    <source>
        <dbReference type="ARBA" id="ARBA00022723"/>
    </source>
</evidence>
<dbReference type="RefSeq" id="WP_187245321.1">
    <property type="nucleotide sequence ID" value="NZ_BAAAOK010000015.1"/>
</dbReference>
<comment type="cofactor">
    <cofactor evidence="1">
        <name>FAD</name>
        <dbReference type="ChEBI" id="CHEBI:57692"/>
    </cofactor>
</comment>
<keyword evidence="2" id="KW-0285">Flavoprotein</keyword>
<evidence type="ECO:0000259" key="8">
    <source>
        <dbReference type="PROSITE" id="PS51085"/>
    </source>
</evidence>
<sequence>MIEQRKPSQRPASGGEFAAELHVTERETVADGVVALTLADPGGRGLPAWSPGAHIDLSPRPDVVRQYSLCGDPADRTGWRIAVLREPEGRGGSRLVHDDLVPGSRVQVRGPRNNFALAEAPRYLFIAGGIGVTPILPMVAAAEAAGASWRLVYGGRRRASMAFRTELARHGDKVVIWPQDEAGLLPLDDELGEPRADTLVYCCGPEPLLAEVERRCGAWPTGALHVERFAARPVGEPVRAGGFEVVCKRSGLTLDVAPDRSILHTAEDAGITVLSSCQEGTCGTCETEVIEGTPDHRDSVLSESEREAGDVMMICVSRSRTPRLVLDL</sequence>
<dbReference type="PROSITE" id="PS51085">
    <property type="entry name" value="2FE2S_FER_2"/>
    <property type="match status" value="1"/>
</dbReference>
<keyword evidence="5" id="KW-0560">Oxidoreductase</keyword>
<evidence type="ECO:0000313" key="10">
    <source>
        <dbReference type="EMBL" id="MBC6468306.1"/>
    </source>
</evidence>
<dbReference type="SUPFAM" id="SSF54292">
    <property type="entry name" value="2Fe-2S ferredoxin-like"/>
    <property type="match status" value="1"/>
</dbReference>
<dbReference type="Gene3D" id="3.40.50.80">
    <property type="entry name" value="Nucleotide-binding domain of ferredoxin-NADP reductase (FNR) module"/>
    <property type="match status" value="1"/>
</dbReference>
<comment type="caution">
    <text evidence="10">The sequence shown here is derived from an EMBL/GenBank/DDBJ whole genome shotgun (WGS) entry which is preliminary data.</text>
</comment>
<dbReference type="InterPro" id="IPR017927">
    <property type="entry name" value="FAD-bd_FR_type"/>
</dbReference>
<dbReference type="PRINTS" id="PR00409">
    <property type="entry name" value="PHDIOXRDTASE"/>
</dbReference>
<dbReference type="PANTHER" id="PTHR47354">
    <property type="entry name" value="NADH OXIDOREDUCTASE HCR"/>
    <property type="match status" value="1"/>
</dbReference>
<evidence type="ECO:0000313" key="11">
    <source>
        <dbReference type="Proteomes" id="UP000805614"/>
    </source>
</evidence>
<dbReference type="CDD" id="cd06185">
    <property type="entry name" value="PDR_like"/>
    <property type="match status" value="1"/>
</dbReference>
<evidence type="ECO:0000256" key="1">
    <source>
        <dbReference type="ARBA" id="ARBA00001974"/>
    </source>
</evidence>
<dbReference type="CDD" id="cd00207">
    <property type="entry name" value="fer2"/>
    <property type="match status" value="1"/>
</dbReference>
<keyword evidence="6" id="KW-0408">Iron</keyword>
<dbReference type="SUPFAM" id="SSF52343">
    <property type="entry name" value="Ferredoxin reductase-like, C-terminal NADP-linked domain"/>
    <property type="match status" value="1"/>
</dbReference>
<dbReference type="PROSITE" id="PS51384">
    <property type="entry name" value="FAD_FR"/>
    <property type="match status" value="1"/>
</dbReference>
<dbReference type="Proteomes" id="UP000805614">
    <property type="component" value="Unassembled WGS sequence"/>
</dbReference>
<reference evidence="10 11" key="1">
    <citation type="submission" date="2020-06" db="EMBL/GenBank/DDBJ databases">
        <title>Actinomadura xiongansis sp. nov., isolated from soil of Baiyangdian.</title>
        <authorList>
            <person name="Zhang X."/>
        </authorList>
    </citation>
    <scope>NUCLEOTIDE SEQUENCE [LARGE SCALE GENOMIC DNA]</scope>
    <source>
        <strain evidence="10 11">HBUM206468</strain>
    </source>
</reference>
<evidence type="ECO:0000256" key="6">
    <source>
        <dbReference type="ARBA" id="ARBA00023004"/>
    </source>
</evidence>
<evidence type="ECO:0000256" key="3">
    <source>
        <dbReference type="ARBA" id="ARBA00022714"/>
    </source>
</evidence>
<feature type="domain" description="2Fe-2S ferredoxin-type" evidence="8">
    <location>
        <begin position="243"/>
        <end position="328"/>
    </location>
</feature>
<dbReference type="Pfam" id="PF00111">
    <property type="entry name" value="Fer2"/>
    <property type="match status" value="1"/>
</dbReference>
<proteinExistence type="predicted"/>
<evidence type="ECO:0000256" key="7">
    <source>
        <dbReference type="ARBA" id="ARBA00023014"/>
    </source>
</evidence>
<dbReference type="Gene3D" id="3.10.20.30">
    <property type="match status" value="1"/>
</dbReference>
<dbReference type="Pfam" id="PF00175">
    <property type="entry name" value="NAD_binding_1"/>
    <property type="match status" value="1"/>
</dbReference>
<gene>
    <name evidence="10" type="ORF">HKK74_22820</name>
</gene>
<evidence type="ECO:0000256" key="2">
    <source>
        <dbReference type="ARBA" id="ARBA00022630"/>
    </source>
</evidence>